<feature type="non-terminal residue" evidence="2">
    <location>
        <position position="85"/>
    </location>
</feature>
<evidence type="ECO:0000256" key="1">
    <source>
        <dbReference type="SAM" id="MobiDB-lite"/>
    </source>
</evidence>
<feature type="compositionally biased region" description="Basic and acidic residues" evidence="1">
    <location>
        <begin position="55"/>
        <end position="74"/>
    </location>
</feature>
<dbReference type="Proteomes" id="UP000265520">
    <property type="component" value="Unassembled WGS sequence"/>
</dbReference>
<feature type="region of interest" description="Disordered" evidence="1">
    <location>
        <begin position="1"/>
        <end position="31"/>
    </location>
</feature>
<keyword evidence="3" id="KW-1185">Reference proteome</keyword>
<accession>A0A392Q7Q0</accession>
<protein>
    <submittedName>
        <fullName evidence="2">Uncharacterized protein</fullName>
    </submittedName>
</protein>
<organism evidence="2 3">
    <name type="scientific">Trifolium medium</name>
    <dbReference type="NCBI Taxonomy" id="97028"/>
    <lineage>
        <taxon>Eukaryota</taxon>
        <taxon>Viridiplantae</taxon>
        <taxon>Streptophyta</taxon>
        <taxon>Embryophyta</taxon>
        <taxon>Tracheophyta</taxon>
        <taxon>Spermatophyta</taxon>
        <taxon>Magnoliopsida</taxon>
        <taxon>eudicotyledons</taxon>
        <taxon>Gunneridae</taxon>
        <taxon>Pentapetalae</taxon>
        <taxon>rosids</taxon>
        <taxon>fabids</taxon>
        <taxon>Fabales</taxon>
        <taxon>Fabaceae</taxon>
        <taxon>Papilionoideae</taxon>
        <taxon>50 kb inversion clade</taxon>
        <taxon>NPAAA clade</taxon>
        <taxon>Hologalegina</taxon>
        <taxon>IRL clade</taxon>
        <taxon>Trifolieae</taxon>
        <taxon>Trifolium</taxon>
    </lineage>
</organism>
<reference evidence="2 3" key="1">
    <citation type="journal article" date="2018" name="Front. Plant Sci.">
        <title>Red Clover (Trifolium pratense) and Zigzag Clover (T. medium) - A Picture of Genomic Similarities and Differences.</title>
        <authorList>
            <person name="Dluhosova J."/>
            <person name="Istvanek J."/>
            <person name="Nedelnik J."/>
            <person name="Repkova J."/>
        </authorList>
    </citation>
    <scope>NUCLEOTIDE SEQUENCE [LARGE SCALE GENOMIC DNA]</scope>
    <source>
        <strain evidence="3">cv. 10/8</strain>
        <tissue evidence="2">Leaf</tissue>
    </source>
</reference>
<comment type="caution">
    <text evidence="2">The sequence shown here is derived from an EMBL/GenBank/DDBJ whole genome shotgun (WGS) entry which is preliminary data.</text>
</comment>
<sequence length="85" mass="9554">MAALPGSAHFPIPKDSRVNPTTFYSTPKIPKPSNAQLMNMIQELRAEVHYLKKDKGKDMSGSQHDMHIPSDKDSSNFNVLKNFPE</sequence>
<feature type="region of interest" description="Disordered" evidence="1">
    <location>
        <begin position="55"/>
        <end position="85"/>
    </location>
</feature>
<proteinExistence type="predicted"/>
<dbReference type="AlphaFoldDB" id="A0A392Q7Q0"/>
<evidence type="ECO:0000313" key="3">
    <source>
        <dbReference type="Proteomes" id="UP000265520"/>
    </source>
</evidence>
<dbReference type="EMBL" id="LXQA010114089">
    <property type="protein sequence ID" value="MCI19285.1"/>
    <property type="molecule type" value="Genomic_DNA"/>
</dbReference>
<name>A0A392Q7Q0_9FABA</name>
<evidence type="ECO:0000313" key="2">
    <source>
        <dbReference type="EMBL" id="MCI19285.1"/>
    </source>
</evidence>